<feature type="compositionally biased region" description="Low complexity" evidence="1">
    <location>
        <begin position="1159"/>
        <end position="1170"/>
    </location>
</feature>
<feature type="region of interest" description="Disordered" evidence="1">
    <location>
        <begin position="1071"/>
        <end position="1187"/>
    </location>
</feature>
<feature type="region of interest" description="Disordered" evidence="1">
    <location>
        <begin position="816"/>
        <end position="843"/>
    </location>
</feature>
<evidence type="ECO:0000313" key="4">
    <source>
        <dbReference type="Proteomes" id="UP000777482"/>
    </source>
</evidence>
<evidence type="ECO:0000313" key="3">
    <source>
        <dbReference type="EMBL" id="KAG0660857.1"/>
    </source>
</evidence>
<gene>
    <name evidence="3" type="ORF">C6P46_004412</name>
</gene>
<keyword evidence="4" id="KW-1185">Reference proteome</keyword>
<keyword evidence="2" id="KW-1133">Transmembrane helix</keyword>
<keyword evidence="2" id="KW-0812">Transmembrane</keyword>
<feature type="transmembrane region" description="Helical" evidence="2">
    <location>
        <begin position="769"/>
        <end position="792"/>
    </location>
</feature>
<feature type="compositionally biased region" description="Polar residues" evidence="1">
    <location>
        <begin position="1097"/>
        <end position="1108"/>
    </location>
</feature>
<feature type="transmembrane region" description="Helical" evidence="2">
    <location>
        <begin position="987"/>
        <end position="1008"/>
    </location>
</feature>
<feature type="transmembrane region" description="Helical" evidence="2">
    <location>
        <begin position="453"/>
        <end position="476"/>
    </location>
</feature>
<dbReference type="Proteomes" id="UP000777482">
    <property type="component" value="Unassembled WGS sequence"/>
</dbReference>
<feature type="transmembrane region" description="Helical" evidence="2">
    <location>
        <begin position="533"/>
        <end position="557"/>
    </location>
</feature>
<organism evidence="3 4">
    <name type="scientific">Rhodotorula mucilaginosa</name>
    <name type="common">Yeast</name>
    <name type="synonym">Rhodotorula rubra</name>
    <dbReference type="NCBI Taxonomy" id="5537"/>
    <lineage>
        <taxon>Eukaryota</taxon>
        <taxon>Fungi</taxon>
        <taxon>Dikarya</taxon>
        <taxon>Basidiomycota</taxon>
        <taxon>Pucciniomycotina</taxon>
        <taxon>Microbotryomycetes</taxon>
        <taxon>Sporidiobolales</taxon>
        <taxon>Sporidiobolaceae</taxon>
        <taxon>Rhodotorula</taxon>
    </lineage>
</organism>
<feature type="compositionally biased region" description="Basic and acidic residues" evidence="1">
    <location>
        <begin position="816"/>
        <end position="829"/>
    </location>
</feature>
<feature type="region of interest" description="Disordered" evidence="1">
    <location>
        <begin position="72"/>
        <end position="108"/>
    </location>
</feature>
<feature type="region of interest" description="Disordered" evidence="1">
    <location>
        <begin position="187"/>
        <end position="239"/>
    </location>
</feature>
<dbReference type="EMBL" id="PUHQ01000040">
    <property type="protein sequence ID" value="KAG0660857.1"/>
    <property type="molecule type" value="Genomic_DNA"/>
</dbReference>
<keyword evidence="2" id="KW-0472">Membrane</keyword>
<feature type="transmembrane region" description="Helical" evidence="2">
    <location>
        <begin position="409"/>
        <end position="433"/>
    </location>
</feature>
<comment type="caution">
    <text evidence="3">The sequence shown here is derived from an EMBL/GenBank/DDBJ whole genome shotgun (WGS) entry which is preliminary data.</text>
</comment>
<evidence type="ECO:0000256" key="2">
    <source>
        <dbReference type="SAM" id="Phobius"/>
    </source>
</evidence>
<dbReference type="AlphaFoldDB" id="A0A9P6W040"/>
<feature type="transmembrane region" description="Helical" evidence="2">
    <location>
        <begin position="878"/>
        <end position="900"/>
    </location>
</feature>
<feature type="compositionally biased region" description="Basic residues" evidence="1">
    <location>
        <begin position="1174"/>
        <end position="1187"/>
    </location>
</feature>
<name>A0A9P6W040_RHOMI</name>
<dbReference type="OrthoDB" id="2530387at2759"/>
<accession>A0A9P6W040</accession>
<sequence length="1187" mass="132410">MSGAGRFMDLISKASSQFPLRASPYLDPAMQGPLWLFHWVGLAYTSPEKLLTAAPGRKAIAAVPPLLPTLLPSARSRLPTRSQGSLGKAPTPRYATSRPRTDSHAARCSAPKFSAGDCSAEFLGRRILLPPTHSLLAHLLSCSPSDPRPTTRSTNLTMSGVGYHWPALAQQAFMAGTCRNNQSIVRPFTVDQSPPQQADTGSRRSSRNGAPSLLATDAVARSAQTRPSPVRPLRAAEEMPRHSQRLTIEHLLTGPGTIIACVVFPSLDAPAMSWIALDLLTLVFALNSTPLTSTPLTSTSLNPILVLLEQLHRWDDERGAVQHTLAASLYRWRNLDYNSYIALWGQYLIDKLEEKVKANPARLPIELKEHFPVEHKEHFHGHYDVDHRVVLDKLIKKSKIFGGMVPRRYLPIIVLGVFGIHIIVWAFLLIMSLTAGATDAFQQNCSGDLPIAYWSRVVGIVAILHWAAMFLLWWLFLASLIKWSPRGPKPEDGSEKPRYRRDPLQIVAGLTHWLRLMKAVHPVKQGWSRKREIVRWSASSVVYFVWFSAYVTLYIIALQKFVMVGDNPFDYGQVAACVGTVGGALTATPPLHLRQQGVQPRGCYGTKSTGGAIVGGRRIFLRDQHHDFPNVFLQSSSFDCQQQTLDAFPWSQFRHRQKAHVPLAVPRGRQLARAGPARPANTVATLDAFLHTPSRHRQKAHVPRATLGGGPLGDVTRKPRPAYFVVSRPVPATWAINTVETTHFQLLSADGAVVGLLHRFLEPKNRLTLFHYSFVPLTVISSVPIIVACCIARLPYLHGVSSGDIRVRLLAEKHPDFRHDGGQTEERPPSRARSAPALGHRPEHDMRSLWKKKKGVARRNSTESLHPEEYPGDALVRFVLWATTLHLAFFSLVFIMVYGFMNEETTAQANCNKVHDLHVYRVVGGIISAVFIVVAWFFLGCAWIAKKSDSKIKLDALDVILNWAERGFQKLAGRHARLVRRTKYKRTLRWVIPLSLWALWLSAYATIYVTAGNRFLMQGNNMWPFEQINAPFGILVPCVLFFRGVMCRLDLRNGKPDFEKAEKELRAALKKYRRQQSGRPDPHGEEHLPPAVRRRSTISSTRQPSATRSEPAAHSNGSSDTDSLYRASSRASRRSTQTSMNRGDRTDSAPAHHEGDAISSVDTDSSSSSDTSHRRLHGLRRRGSRGF</sequence>
<feature type="compositionally biased region" description="Basic and acidic residues" evidence="1">
    <location>
        <begin position="1142"/>
        <end position="1156"/>
    </location>
</feature>
<feature type="transmembrane region" description="Helical" evidence="2">
    <location>
        <begin position="920"/>
        <end position="945"/>
    </location>
</feature>
<feature type="compositionally biased region" description="Polar residues" evidence="1">
    <location>
        <begin position="187"/>
        <end position="200"/>
    </location>
</feature>
<proteinExistence type="predicted"/>
<evidence type="ECO:0000256" key="1">
    <source>
        <dbReference type="SAM" id="MobiDB-lite"/>
    </source>
</evidence>
<reference evidence="3 4" key="1">
    <citation type="submission" date="2020-11" db="EMBL/GenBank/DDBJ databases">
        <title>Kefir isolates.</title>
        <authorList>
            <person name="Marcisauskas S."/>
            <person name="Kim Y."/>
            <person name="Blasche S."/>
        </authorList>
    </citation>
    <scope>NUCLEOTIDE SEQUENCE [LARGE SCALE GENOMIC DNA]</scope>
    <source>
        <strain evidence="3 4">KR</strain>
    </source>
</reference>
<protein>
    <submittedName>
        <fullName evidence="3">Uncharacterized protein</fullName>
    </submittedName>
</protein>
<feature type="transmembrane region" description="Helical" evidence="2">
    <location>
        <begin position="1028"/>
        <end position="1046"/>
    </location>
</feature>